<dbReference type="AlphaFoldDB" id="A0A1D9GP93"/>
<protein>
    <recommendedName>
        <fullName evidence="4">DUF2007 domain-containing protein</fullName>
    </recommendedName>
</protein>
<dbReference type="InterPro" id="IPR046162">
    <property type="entry name" value="DUF6164"/>
</dbReference>
<feature type="transmembrane region" description="Helical" evidence="1">
    <location>
        <begin position="98"/>
        <end position="117"/>
    </location>
</feature>
<dbReference type="KEGG" id="msq:BKP64_14910"/>
<keyword evidence="1" id="KW-0472">Membrane</keyword>
<evidence type="ECO:0000313" key="2">
    <source>
        <dbReference type="EMBL" id="AOY89354.1"/>
    </source>
</evidence>
<organism evidence="2 3">
    <name type="scientific">Marinobacter salinus</name>
    <dbReference type="NCBI Taxonomy" id="1874317"/>
    <lineage>
        <taxon>Bacteria</taxon>
        <taxon>Pseudomonadati</taxon>
        <taxon>Pseudomonadota</taxon>
        <taxon>Gammaproteobacteria</taxon>
        <taxon>Pseudomonadales</taxon>
        <taxon>Marinobacteraceae</taxon>
        <taxon>Marinobacter</taxon>
    </lineage>
</organism>
<evidence type="ECO:0000256" key="1">
    <source>
        <dbReference type="SAM" id="Phobius"/>
    </source>
</evidence>
<sequence length="120" mass="14027">MPHHLMNLRFVPDDEADEIRALLEAHEVPYYETPPSRWGISMGGFWVHDDDQAARARALLEDYQRQRFENQRRTYEERRARGETGGFWFMLSRKPLRTLAACIAILVIVGLSLLPFIRLG</sequence>
<reference evidence="2 3" key="1">
    <citation type="submission" date="2016-10" db="EMBL/GenBank/DDBJ databases">
        <title>Marinobacter salinus sp. nov., a moderately halophilic bacterium isolated from a tidal flat environment.</title>
        <authorList>
            <person name="Park S.-J."/>
        </authorList>
    </citation>
    <scope>NUCLEOTIDE SEQUENCE [LARGE SCALE GENOMIC DNA]</scope>
    <source>
        <strain evidence="2 3">Hb8</strain>
    </source>
</reference>
<name>A0A1D9GP93_9GAMM</name>
<dbReference type="Pfam" id="PF19661">
    <property type="entry name" value="DUF6164"/>
    <property type="match status" value="1"/>
</dbReference>
<keyword evidence="1" id="KW-0812">Transmembrane</keyword>
<dbReference type="EMBL" id="CP017715">
    <property type="protein sequence ID" value="AOY89354.1"/>
    <property type="molecule type" value="Genomic_DNA"/>
</dbReference>
<accession>A0A1D9GP93</accession>
<dbReference type="STRING" id="1874317.BKP64_14910"/>
<gene>
    <name evidence="2" type="ORF">BKP64_14910</name>
</gene>
<dbReference type="Proteomes" id="UP000177445">
    <property type="component" value="Chromosome"/>
</dbReference>
<evidence type="ECO:0000313" key="3">
    <source>
        <dbReference type="Proteomes" id="UP000177445"/>
    </source>
</evidence>
<keyword evidence="1" id="KW-1133">Transmembrane helix</keyword>
<evidence type="ECO:0008006" key="4">
    <source>
        <dbReference type="Google" id="ProtNLM"/>
    </source>
</evidence>
<dbReference type="OrthoDB" id="5569385at2"/>
<keyword evidence="3" id="KW-1185">Reference proteome</keyword>
<proteinExistence type="predicted"/>
<dbReference type="RefSeq" id="WP_070971805.1">
    <property type="nucleotide sequence ID" value="NZ_CP017715.1"/>
</dbReference>